<feature type="compositionally biased region" description="Basic and acidic residues" evidence="1">
    <location>
        <begin position="28"/>
        <end position="54"/>
    </location>
</feature>
<reference evidence="2 3" key="1">
    <citation type="submission" date="2023-05" db="EMBL/GenBank/DDBJ databases">
        <title>B98-5 Cell Line De Novo Hybrid Assembly: An Optical Mapping Approach.</title>
        <authorList>
            <person name="Kananen K."/>
            <person name="Auerbach J.A."/>
            <person name="Kautto E."/>
            <person name="Blachly J.S."/>
        </authorList>
    </citation>
    <scope>NUCLEOTIDE SEQUENCE [LARGE SCALE GENOMIC DNA]</scope>
    <source>
        <strain evidence="2">B95-8</strain>
        <tissue evidence="2">Cell line</tissue>
    </source>
</reference>
<evidence type="ECO:0000313" key="3">
    <source>
        <dbReference type="Proteomes" id="UP001266305"/>
    </source>
</evidence>
<sequence length="136" mass="15667">MLKKEAAVKEDEEEVSDKGSDSEEEEINRDSQSEKDDGSDRDSDREQDEKQNKDDEAEWQELQQSIQRKERALLETKSKITHPVFSLYFPENGWESHVTKTILSKLQLTQNIRFTFNVHQSLGTGVVPLIDNSLVS</sequence>
<proteinExistence type="predicted"/>
<feature type="region of interest" description="Disordered" evidence="1">
    <location>
        <begin position="1"/>
        <end position="64"/>
    </location>
</feature>
<name>A0ABQ9VXN7_SAGOE</name>
<keyword evidence="3" id="KW-1185">Reference proteome</keyword>
<gene>
    <name evidence="2" type="primary">SEC63_1</name>
    <name evidence="2" type="ORF">P7K49_008421</name>
</gene>
<dbReference type="EMBL" id="JASSZA010000004">
    <property type="protein sequence ID" value="KAK2114155.1"/>
    <property type="molecule type" value="Genomic_DNA"/>
</dbReference>
<evidence type="ECO:0000313" key="2">
    <source>
        <dbReference type="EMBL" id="KAK2114155.1"/>
    </source>
</evidence>
<accession>A0ABQ9VXN7</accession>
<dbReference type="Proteomes" id="UP001266305">
    <property type="component" value="Unassembled WGS sequence"/>
</dbReference>
<protein>
    <submittedName>
        <fullName evidence="2">Secretory subunit</fullName>
    </submittedName>
</protein>
<comment type="caution">
    <text evidence="2">The sequence shown here is derived from an EMBL/GenBank/DDBJ whole genome shotgun (WGS) entry which is preliminary data.</text>
</comment>
<organism evidence="2 3">
    <name type="scientific">Saguinus oedipus</name>
    <name type="common">Cotton-top tamarin</name>
    <name type="synonym">Oedipomidas oedipus</name>
    <dbReference type="NCBI Taxonomy" id="9490"/>
    <lineage>
        <taxon>Eukaryota</taxon>
        <taxon>Metazoa</taxon>
        <taxon>Chordata</taxon>
        <taxon>Craniata</taxon>
        <taxon>Vertebrata</taxon>
        <taxon>Euteleostomi</taxon>
        <taxon>Mammalia</taxon>
        <taxon>Eutheria</taxon>
        <taxon>Euarchontoglires</taxon>
        <taxon>Primates</taxon>
        <taxon>Haplorrhini</taxon>
        <taxon>Platyrrhini</taxon>
        <taxon>Cebidae</taxon>
        <taxon>Callitrichinae</taxon>
        <taxon>Saguinus</taxon>
    </lineage>
</organism>
<evidence type="ECO:0000256" key="1">
    <source>
        <dbReference type="SAM" id="MobiDB-lite"/>
    </source>
</evidence>